<evidence type="ECO:0000313" key="3">
    <source>
        <dbReference type="EMBL" id="STX33640.1"/>
    </source>
</evidence>
<dbReference type="AlphaFoldDB" id="A0A378IFG3"/>
<dbReference type="Proteomes" id="UP000255316">
    <property type="component" value="Unassembled WGS sequence"/>
</dbReference>
<keyword evidence="3" id="KW-0456">Lyase</keyword>
<organism evidence="3 5">
    <name type="scientific">Legionella cincinnatiensis</name>
    <dbReference type="NCBI Taxonomy" id="28085"/>
    <lineage>
        <taxon>Bacteria</taxon>
        <taxon>Pseudomonadati</taxon>
        <taxon>Pseudomonadota</taxon>
        <taxon>Gammaproteobacteria</taxon>
        <taxon>Legionellales</taxon>
        <taxon>Legionellaceae</taxon>
        <taxon>Legionella</taxon>
    </lineage>
</organism>
<dbReference type="InterPro" id="IPR016040">
    <property type="entry name" value="NAD(P)-bd_dom"/>
</dbReference>
<dbReference type="NCBIfam" id="TIGR02622">
    <property type="entry name" value="CDP_4_6_dhtase"/>
    <property type="match status" value="1"/>
</dbReference>
<dbReference type="EMBL" id="LNXX01000007">
    <property type="protein sequence ID" value="KTC92057.1"/>
    <property type="molecule type" value="Genomic_DNA"/>
</dbReference>
<dbReference type="Gene3D" id="3.40.50.720">
    <property type="entry name" value="NAD(P)-binding Rossmann-like Domain"/>
    <property type="match status" value="1"/>
</dbReference>
<reference evidence="2 4" key="1">
    <citation type="submission" date="2015-11" db="EMBL/GenBank/DDBJ databases">
        <title>Genomic analysis of 38 Legionella species identifies large and diverse effector repertoires.</title>
        <authorList>
            <person name="Burstein D."/>
            <person name="Amaro F."/>
            <person name="Zusman T."/>
            <person name="Lifshitz Z."/>
            <person name="Cohen O."/>
            <person name="Gilbert J.A."/>
            <person name="Pupko T."/>
            <person name="Shuman H.A."/>
            <person name="Segal G."/>
        </authorList>
    </citation>
    <scope>NUCLEOTIDE SEQUENCE [LARGE SCALE GENOMIC DNA]</scope>
    <source>
        <strain evidence="2 4">CDC#72-OH-14</strain>
    </source>
</reference>
<evidence type="ECO:0000313" key="5">
    <source>
        <dbReference type="Proteomes" id="UP000255316"/>
    </source>
</evidence>
<dbReference type="EC" id="4.2.1.45" evidence="3"/>
<dbReference type="InterPro" id="IPR036291">
    <property type="entry name" value="NAD(P)-bd_dom_sf"/>
</dbReference>
<keyword evidence="4" id="KW-1185">Reference proteome</keyword>
<dbReference type="Pfam" id="PF16363">
    <property type="entry name" value="GDP_Man_Dehyd"/>
    <property type="match status" value="1"/>
</dbReference>
<dbReference type="RefSeq" id="WP_238589441.1">
    <property type="nucleotide sequence ID" value="NZ_CAAAHQ010000017.1"/>
</dbReference>
<proteinExistence type="predicted"/>
<dbReference type="PANTHER" id="PTHR43000">
    <property type="entry name" value="DTDP-D-GLUCOSE 4,6-DEHYDRATASE-RELATED"/>
    <property type="match status" value="1"/>
</dbReference>
<evidence type="ECO:0000313" key="4">
    <source>
        <dbReference type="Proteomes" id="UP000054854"/>
    </source>
</evidence>
<sequence>MGKQTSSMENLVMDLSFWHNKKVLITGHTGFKGSWLALWLQQLGAKVVGFSLEPPTSPNLFTLAHVPQNMTSLTGDVRDFNALKTVFIEHQPEIVFHMAAQSLVRKSYEDPRETYATNIMGTVNVFEAIRITKTAKAVVNVTTDKCYENKESLIGYREEDSLGGYDPYSNSKACAELITSAFRNSYYQNTEYPCGLASARAGNVIGGGDWAKDRLIPDIVRSVLHESTFTVRYPHALRPWQHVLEPLYGYLQLAQLLFLLPNNYAQAWNFGPEEEDIKSVDWIIHRVKHLWDSKLCIQYTSSPELHETSFLKLDSSKAKRSLNWKPIWNLENALLKTVAWYRAYEKGEDMRKITLRQIDEYHADLLSQSKPSELNQQALSLTTEIVG</sequence>
<feature type="domain" description="NAD(P)-binding" evidence="1">
    <location>
        <begin position="24"/>
        <end position="187"/>
    </location>
</feature>
<evidence type="ECO:0000259" key="1">
    <source>
        <dbReference type="Pfam" id="PF16363"/>
    </source>
</evidence>
<accession>A0A378IFG3</accession>
<dbReference type="InterPro" id="IPR013445">
    <property type="entry name" value="CDP_4_6_deHydtase"/>
</dbReference>
<name>A0A378IFG3_9GAMM</name>
<dbReference type="SUPFAM" id="SSF51735">
    <property type="entry name" value="NAD(P)-binding Rossmann-fold domains"/>
    <property type="match status" value="1"/>
</dbReference>
<reference evidence="3 5" key="2">
    <citation type="submission" date="2018-06" db="EMBL/GenBank/DDBJ databases">
        <authorList>
            <consortium name="Pathogen Informatics"/>
            <person name="Doyle S."/>
        </authorList>
    </citation>
    <scope>NUCLEOTIDE SEQUENCE [LARGE SCALE GENOMIC DNA]</scope>
    <source>
        <strain evidence="3 5">NCTC12438</strain>
    </source>
</reference>
<dbReference type="CDD" id="cd05252">
    <property type="entry name" value="CDP_GD_SDR_e"/>
    <property type="match status" value="1"/>
</dbReference>
<dbReference type="Proteomes" id="UP000054854">
    <property type="component" value="Unassembled WGS sequence"/>
</dbReference>
<evidence type="ECO:0000313" key="2">
    <source>
        <dbReference type="EMBL" id="KTC92057.1"/>
    </source>
</evidence>
<dbReference type="EMBL" id="UGNX01000001">
    <property type="protein sequence ID" value="STX33640.1"/>
    <property type="molecule type" value="Genomic_DNA"/>
</dbReference>
<dbReference type="GO" id="GO:0047733">
    <property type="term" value="F:CDP-glucose 4,6-dehydratase activity"/>
    <property type="evidence" value="ECO:0007669"/>
    <property type="project" value="UniProtKB-EC"/>
</dbReference>
<gene>
    <name evidence="3" type="primary">rfbG</name>
    <name evidence="2" type="ORF">Lcin_0836</name>
    <name evidence="3" type="ORF">NCTC12438_00211</name>
</gene>
<protein>
    <submittedName>
        <fullName evidence="3">CDP-glucose 4,6-dehydratase</fullName>
        <ecNumber evidence="3">4.2.1.45</ecNumber>
    </submittedName>
</protein>
<dbReference type="STRING" id="28085.Lcin_0836"/>
<dbReference type="Gene3D" id="3.90.25.10">
    <property type="entry name" value="UDP-galactose 4-epimerase, domain 1"/>
    <property type="match status" value="1"/>
</dbReference>